<dbReference type="SUPFAM" id="SSF48452">
    <property type="entry name" value="TPR-like"/>
    <property type="match status" value="1"/>
</dbReference>
<dbReference type="EMBL" id="FOCQ01000002">
    <property type="protein sequence ID" value="SEM81506.1"/>
    <property type="molecule type" value="Genomic_DNA"/>
</dbReference>
<dbReference type="SMART" id="SM00028">
    <property type="entry name" value="TPR"/>
    <property type="match status" value="2"/>
</dbReference>
<dbReference type="GO" id="GO:0003677">
    <property type="term" value="F:DNA binding"/>
    <property type="evidence" value="ECO:0007669"/>
    <property type="project" value="InterPro"/>
</dbReference>
<accession>A0A1H8BFH3</accession>
<evidence type="ECO:0000313" key="4">
    <source>
        <dbReference type="Proteomes" id="UP000199695"/>
    </source>
</evidence>
<dbReference type="STRING" id="1173111.SAMN05444955_102154"/>
<dbReference type="Pfam" id="PF13181">
    <property type="entry name" value="TPR_8"/>
    <property type="match status" value="1"/>
</dbReference>
<dbReference type="SMART" id="SM00530">
    <property type="entry name" value="HTH_XRE"/>
    <property type="match status" value="1"/>
</dbReference>
<proteinExistence type="predicted"/>
<protein>
    <submittedName>
        <fullName evidence="3">Tetratricopeptide repeat-containing protein</fullName>
    </submittedName>
</protein>
<dbReference type="PROSITE" id="PS50943">
    <property type="entry name" value="HTH_CROC1"/>
    <property type="match status" value="1"/>
</dbReference>
<dbReference type="CDD" id="cd00093">
    <property type="entry name" value="HTH_XRE"/>
    <property type="match status" value="1"/>
</dbReference>
<keyword evidence="4" id="KW-1185">Reference proteome</keyword>
<sequence length="293" mass="34642">MDFERVGKLIRKVRQERGLRLDDLADDYIPRTTLSMIERGLSQNETKVRYLLRKLELNLSDLSERDKEEEKKRELDLLLLERKINTEPKKALTRLNKLPAEYNGPWLYYLKGRCHYKMNQYDPAVEWIYRALHELEKMPDLAKTNLKPVSLNLLSVIEHYRGNKEKALQHASEGLSCFDLNGERKPYYISLVQNKSIYLWRLDRTEKALENLENIKNINTLELNIDSVIGLFDMRARLKSEIRLYEEAIKCAKKGLYLAIVNHNYERQLELLKTMGKIYKESGQLEHALKCLE</sequence>
<evidence type="ECO:0000259" key="2">
    <source>
        <dbReference type="PROSITE" id="PS50943"/>
    </source>
</evidence>
<gene>
    <name evidence="3" type="ORF">SAMN05444955_102154</name>
</gene>
<dbReference type="Gene3D" id="1.10.260.40">
    <property type="entry name" value="lambda repressor-like DNA-binding domains"/>
    <property type="match status" value="1"/>
</dbReference>
<evidence type="ECO:0000256" key="1">
    <source>
        <dbReference type="SAM" id="Coils"/>
    </source>
</evidence>
<dbReference type="AlphaFoldDB" id="A0A1H8BFH3"/>
<feature type="coiled-coil region" evidence="1">
    <location>
        <begin position="202"/>
        <end position="255"/>
    </location>
</feature>
<organism evidence="3 4">
    <name type="scientific">Lihuaxuella thermophila</name>
    <dbReference type="NCBI Taxonomy" id="1173111"/>
    <lineage>
        <taxon>Bacteria</taxon>
        <taxon>Bacillati</taxon>
        <taxon>Bacillota</taxon>
        <taxon>Bacilli</taxon>
        <taxon>Bacillales</taxon>
        <taxon>Thermoactinomycetaceae</taxon>
        <taxon>Lihuaxuella</taxon>
    </lineage>
</organism>
<dbReference type="SUPFAM" id="SSF47413">
    <property type="entry name" value="lambda repressor-like DNA-binding domains"/>
    <property type="match status" value="1"/>
</dbReference>
<feature type="domain" description="HTH cro/C1-type" evidence="2">
    <location>
        <begin position="10"/>
        <end position="62"/>
    </location>
</feature>
<dbReference type="Gene3D" id="1.25.40.10">
    <property type="entry name" value="Tetratricopeptide repeat domain"/>
    <property type="match status" value="1"/>
</dbReference>
<dbReference type="InterPro" id="IPR011990">
    <property type="entry name" value="TPR-like_helical_dom_sf"/>
</dbReference>
<keyword evidence="1" id="KW-0175">Coiled coil</keyword>
<name>A0A1H8BFH3_9BACL</name>
<dbReference type="RefSeq" id="WP_089965064.1">
    <property type="nucleotide sequence ID" value="NZ_FOCQ01000002.1"/>
</dbReference>
<evidence type="ECO:0000313" key="3">
    <source>
        <dbReference type="EMBL" id="SEM81506.1"/>
    </source>
</evidence>
<reference evidence="3 4" key="1">
    <citation type="submission" date="2016-10" db="EMBL/GenBank/DDBJ databases">
        <authorList>
            <person name="de Groot N.N."/>
        </authorList>
    </citation>
    <scope>NUCLEOTIDE SEQUENCE [LARGE SCALE GENOMIC DNA]</scope>
    <source>
        <strain evidence="3 4">DSM 46701</strain>
    </source>
</reference>
<dbReference type="InterPro" id="IPR010982">
    <property type="entry name" value="Lambda_DNA-bd_dom_sf"/>
</dbReference>
<dbReference type="InterPro" id="IPR019734">
    <property type="entry name" value="TPR_rpt"/>
</dbReference>
<dbReference type="OrthoDB" id="9814553at2"/>
<dbReference type="Proteomes" id="UP000199695">
    <property type="component" value="Unassembled WGS sequence"/>
</dbReference>
<dbReference type="InterPro" id="IPR001387">
    <property type="entry name" value="Cro/C1-type_HTH"/>
</dbReference>